<dbReference type="PANTHER" id="PTHR11014">
    <property type="entry name" value="PEPTIDASE M20 FAMILY MEMBER"/>
    <property type="match status" value="1"/>
</dbReference>
<evidence type="ECO:0000259" key="1">
    <source>
        <dbReference type="Pfam" id="PF07687"/>
    </source>
</evidence>
<dbReference type="EC" id="3.5.1.32" evidence="2"/>
<feature type="domain" description="Peptidase M20 dimerisation" evidence="1">
    <location>
        <begin position="172"/>
        <end position="261"/>
    </location>
</feature>
<dbReference type="NCBIfam" id="TIGR01891">
    <property type="entry name" value="amidohydrolases"/>
    <property type="match status" value="1"/>
</dbReference>
<name>A0A644UHA5_9ZZZZ</name>
<dbReference type="AlphaFoldDB" id="A0A644UHA5"/>
<dbReference type="InterPro" id="IPR036264">
    <property type="entry name" value="Bact_exopeptidase_dim_dom"/>
</dbReference>
<dbReference type="InterPro" id="IPR017439">
    <property type="entry name" value="Amidohydrolase"/>
</dbReference>
<dbReference type="Pfam" id="PF01546">
    <property type="entry name" value="Peptidase_M20"/>
    <property type="match status" value="1"/>
</dbReference>
<organism evidence="2">
    <name type="scientific">bioreactor metagenome</name>
    <dbReference type="NCBI Taxonomy" id="1076179"/>
    <lineage>
        <taxon>unclassified sequences</taxon>
        <taxon>metagenomes</taxon>
        <taxon>ecological metagenomes</taxon>
    </lineage>
</organism>
<dbReference type="InterPro" id="IPR002933">
    <property type="entry name" value="Peptidase_M20"/>
</dbReference>
<dbReference type="Gene3D" id="3.40.630.10">
    <property type="entry name" value="Zn peptidases"/>
    <property type="match status" value="1"/>
</dbReference>
<reference evidence="2" key="1">
    <citation type="submission" date="2019-08" db="EMBL/GenBank/DDBJ databases">
        <authorList>
            <person name="Kucharzyk K."/>
            <person name="Murdoch R.W."/>
            <person name="Higgins S."/>
            <person name="Loffler F."/>
        </authorList>
    </citation>
    <scope>NUCLEOTIDE SEQUENCE</scope>
</reference>
<accession>A0A644UHA5</accession>
<dbReference type="Gene3D" id="3.30.70.360">
    <property type="match status" value="1"/>
</dbReference>
<dbReference type="PIRSF" id="PIRSF005962">
    <property type="entry name" value="Pept_M20D_amidohydro"/>
    <property type="match status" value="1"/>
</dbReference>
<keyword evidence="2" id="KW-0378">Hydrolase</keyword>
<comment type="caution">
    <text evidence="2">The sequence shown here is derived from an EMBL/GenBank/DDBJ whole genome shotgun (WGS) entry which is preliminary data.</text>
</comment>
<gene>
    <name evidence="2" type="primary">hipO_3</name>
    <name evidence="2" type="ORF">SDC9_24251</name>
</gene>
<sequence length="372" mass="40389">MNQDEHIDEMWQQFHSIPEPAFKEVKTAALAAKILQQAGYEVTSGVGGTGVIGILDSHEPGPVVGLRSDMDCLIFTENYKEIGIHACGHDAHMSIVLTVAEMLAKNGIKSGKVKIVMQPAEEIGRGARTLLSTGVIDDIDYLLGLHLMPKELAASGQIVAQIHWTACTLLEAEISGQTAHGSMPNLGINAIDIGCSIINTINAIHMNPLESWSVKPTRFQTGEGALNAICDSATLGFDLRTTKNSEMEILKAKVFNIVKKTSELYGAQAKIKLVGSCPGSEDDLDILELIKTAIIAEVGSTGLILERTTTVGEDFNFYKQFRPKLKTGFIGLGCNLTPGLHDRNMHFNHKDLIHGVNVLYSLVNSLLKFEKE</sequence>
<proteinExistence type="predicted"/>
<dbReference type="GO" id="GO:0047980">
    <property type="term" value="F:hippurate hydrolase activity"/>
    <property type="evidence" value="ECO:0007669"/>
    <property type="project" value="UniProtKB-EC"/>
</dbReference>
<dbReference type="InterPro" id="IPR011650">
    <property type="entry name" value="Peptidase_M20_dimer"/>
</dbReference>
<dbReference type="PANTHER" id="PTHR11014:SF122">
    <property type="entry name" value="AMIDOHYDROLASE AMHX"/>
    <property type="match status" value="1"/>
</dbReference>
<dbReference type="SUPFAM" id="SSF53187">
    <property type="entry name" value="Zn-dependent exopeptidases"/>
    <property type="match status" value="1"/>
</dbReference>
<dbReference type="SUPFAM" id="SSF55031">
    <property type="entry name" value="Bacterial exopeptidase dimerisation domain"/>
    <property type="match status" value="1"/>
</dbReference>
<evidence type="ECO:0000313" key="2">
    <source>
        <dbReference type="EMBL" id="MPL78387.1"/>
    </source>
</evidence>
<dbReference type="EMBL" id="VSSQ01000116">
    <property type="protein sequence ID" value="MPL78387.1"/>
    <property type="molecule type" value="Genomic_DNA"/>
</dbReference>
<dbReference type="Pfam" id="PF07687">
    <property type="entry name" value="M20_dimer"/>
    <property type="match status" value="1"/>
</dbReference>
<protein>
    <submittedName>
        <fullName evidence="2">Hippurate hydrolase</fullName>
        <ecNumber evidence="2">3.5.1.32</ecNumber>
    </submittedName>
</protein>